<evidence type="ECO:0000256" key="4">
    <source>
        <dbReference type="ARBA" id="ARBA00023136"/>
    </source>
</evidence>
<feature type="transmembrane region" description="Helical" evidence="5">
    <location>
        <begin position="120"/>
        <end position="143"/>
    </location>
</feature>
<dbReference type="AlphaFoldDB" id="A0A6L5JYB3"/>
<organism evidence="6 7">
    <name type="scientific">Rhodocyclus tenuis</name>
    <name type="common">Rhodospirillum tenue</name>
    <dbReference type="NCBI Taxonomy" id="1066"/>
    <lineage>
        <taxon>Bacteria</taxon>
        <taxon>Pseudomonadati</taxon>
        <taxon>Pseudomonadota</taxon>
        <taxon>Betaproteobacteria</taxon>
        <taxon>Rhodocyclales</taxon>
        <taxon>Rhodocyclaceae</taxon>
        <taxon>Rhodocyclus</taxon>
    </lineage>
</organism>
<accession>A0A6L5JYB3</accession>
<dbReference type="InterPro" id="IPR003510">
    <property type="entry name" value="Fumarate_red_C"/>
</dbReference>
<dbReference type="EMBL" id="WIXJ01000006">
    <property type="protein sequence ID" value="MQY52021.1"/>
    <property type="molecule type" value="Genomic_DNA"/>
</dbReference>
<keyword evidence="2 5" id="KW-0812">Transmembrane</keyword>
<dbReference type="InterPro" id="IPR034804">
    <property type="entry name" value="SQR/QFR_C/D"/>
</dbReference>
<reference evidence="6 7" key="1">
    <citation type="submission" date="2019-10" db="EMBL/GenBank/DDBJ databases">
        <title>Whole-genome sequence of the purple nonsulfur photosynthetic bacterium Rhodocyclus tenuis.</title>
        <authorList>
            <person name="Kyndt J.A."/>
            <person name="Meyer T.E."/>
        </authorList>
    </citation>
    <scope>NUCLEOTIDE SEQUENCE [LARGE SCALE GENOMIC DNA]</scope>
    <source>
        <strain evidence="6 7">DSM 110</strain>
    </source>
</reference>
<name>A0A6L5JYB3_RHOTE</name>
<evidence type="ECO:0000256" key="5">
    <source>
        <dbReference type="SAM" id="Phobius"/>
    </source>
</evidence>
<dbReference type="Proteomes" id="UP000480275">
    <property type="component" value="Unassembled WGS sequence"/>
</dbReference>
<evidence type="ECO:0000256" key="1">
    <source>
        <dbReference type="ARBA" id="ARBA00022475"/>
    </source>
</evidence>
<dbReference type="OrthoDB" id="8909678at2"/>
<protein>
    <submittedName>
        <fullName evidence="6">Fumarate reductase subunit C</fullName>
    </submittedName>
</protein>
<evidence type="ECO:0000256" key="2">
    <source>
        <dbReference type="ARBA" id="ARBA00022692"/>
    </source>
</evidence>
<gene>
    <name evidence="6" type="ORF">GHK24_09560</name>
</gene>
<comment type="caution">
    <text evidence="6">The sequence shown here is derived from an EMBL/GenBank/DDBJ whole genome shotgun (WGS) entry which is preliminary data.</text>
</comment>
<dbReference type="Pfam" id="PF02300">
    <property type="entry name" value="Fumarate_red_C"/>
    <property type="match status" value="1"/>
</dbReference>
<evidence type="ECO:0000313" key="6">
    <source>
        <dbReference type="EMBL" id="MQY52021.1"/>
    </source>
</evidence>
<keyword evidence="4 5" id="KW-0472">Membrane</keyword>
<dbReference type="SUPFAM" id="SSF81343">
    <property type="entry name" value="Fumarate reductase respiratory complex transmembrane subunits"/>
    <property type="match status" value="1"/>
</dbReference>
<sequence length="145" mass="15742">MSASDPRPAARPANDPRRPYVRPMAGWWQRNPFFVRYMAREGTALFVAAYALILLVGLVRLAQGEAAWNGWLEALRSPASILLHVVFVAVFAFHTVTWFEVLPKTMPPLIVGGKRVAQSAITAGAIAVAAGASLALFGIVWGLTR</sequence>
<dbReference type="Gene3D" id="1.20.1300.10">
    <property type="entry name" value="Fumarate reductase/succinate dehydrogenase, transmembrane subunit"/>
    <property type="match status" value="1"/>
</dbReference>
<evidence type="ECO:0000313" key="7">
    <source>
        <dbReference type="Proteomes" id="UP000480275"/>
    </source>
</evidence>
<proteinExistence type="predicted"/>
<keyword evidence="3 5" id="KW-1133">Transmembrane helix</keyword>
<dbReference type="GO" id="GO:0016020">
    <property type="term" value="C:membrane"/>
    <property type="evidence" value="ECO:0007669"/>
    <property type="project" value="InterPro"/>
</dbReference>
<feature type="transmembrane region" description="Helical" evidence="5">
    <location>
        <begin position="43"/>
        <end position="61"/>
    </location>
</feature>
<evidence type="ECO:0000256" key="3">
    <source>
        <dbReference type="ARBA" id="ARBA00022989"/>
    </source>
</evidence>
<keyword evidence="1" id="KW-1003">Cell membrane</keyword>
<feature type="transmembrane region" description="Helical" evidence="5">
    <location>
        <begin position="81"/>
        <end position="99"/>
    </location>
</feature>